<dbReference type="Pfam" id="PF02558">
    <property type="entry name" value="ApbA"/>
    <property type="match status" value="1"/>
</dbReference>
<evidence type="ECO:0000256" key="3">
    <source>
        <dbReference type="ARBA" id="ARBA00013014"/>
    </source>
</evidence>
<feature type="signal peptide" evidence="11">
    <location>
        <begin position="1"/>
        <end position="22"/>
    </location>
</feature>
<comment type="pathway">
    <text evidence="1 10">Cofactor biosynthesis; (R)-pantothenate biosynthesis; (R)-pantoate from 3-methyl-2-oxobutanoate: step 2/2.</text>
</comment>
<evidence type="ECO:0000256" key="8">
    <source>
        <dbReference type="ARBA" id="ARBA00032024"/>
    </source>
</evidence>
<dbReference type="InterPro" id="IPR003710">
    <property type="entry name" value="ApbA"/>
</dbReference>
<evidence type="ECO:0000259" key="12">
    <source>
        <dbReference type="Pfam" id="PF02558"/>
    </source>
</evidence>
<evidence type="ECO:0000256" key="10">
    <source>
        <dbReference type="RuleBase" id="RU362068"/>
    </source>
</evidence>
<evidence type="ECO:0000256" key="1">
    <source>
        <dbReference type="ARBA" id="ARBA00004994"/>
    </source>
</evidence>
<dbReference type="InterPro" id="IPR050838">
    <property type="entry name" value="Ketopantoate_reductase"/>
</dbReference>
<evidence type="ECO:0000256" key="2">
    <source>
        <dbReference type="ARBA" id="ARBA00007870"/>
    </source>
</evidence>
<evidence type="ECO:0000256" key="6">
    <source>
        <dbReference type="ARBA" id="ARBA00022857"/>
    </source>
</evidence>
<dbReference type="GO" id="GO:0008677">
    <property type="term" value="F:2-dehydropantoate 2-reductase activity"/>
    <property type="evidence" value="ECO:0007669"/>
    <property type="project" value="UniProtKB-EC"/>
</dbReference>
<evidence type="ECO:0000256" key="7">
    <source>
        <dbReference type="ARBA" id="ARBA00023002"/>
    </source>
</evidence>
<dbReference type="NCBIfam" id="TIGR00745">
    <property type="entry name" value="apbA_panE"/>
    <property type="match status" value="1"/>
</dbReference>
<comment type="similarity">
    <text evidence="2 10">Belongs to the ketopantoate reductase family.</text>
</comment>
<dbReference type="InterPro" id="IPR013752">
    <property type="entry name" value="KPA_reductase"/>
</dbReference>
<keyword evidence="15" id="KW-1185">Reference proteome</keyword>
<dbReference type="InterPro" id="IPR008927">
    <property type="entry name" value="6-PGluconate_DH-like_C_sf"/>
</dbReference>
<evidence type="ECO:0000256" key="11">
    <source>
        <dbReference type="SAM" id="SignalP"/>
    </source>
</evidence>
<keyword evidence="11" id="KW-0732">Signal</keyword>
<dbReference type="PANTHER" id="PTHR43765">
    <property type="entry name" value="2-DEHYDROPANTOATE 2-REDUCTASE-RELATED"/>
    <property type="match status" value="1"/>
</dbReference>
<dbReference type="SUPFAM" id="SSF51735">
    <property type="entry name" value="NAD(P)-binding Rossmann-fold domains"/>
    <property type="match status" value="1"/>
</dbReference>
<feature type="domain" description="Ketopantoate reductase N-terminal" evidence="12">
    <location>
        <begin position="3"/>
        <end position="148"/>
    </location>
</feature>
<dbReference type="InterPro" id="IPR013328">
    <property type="entry name" value="6PGD_dom2"/>
</dbReference>
<proteinExistence type="inferred from homology"/>
<sequence>MKIAVMGAGAVGCFFGALLAQAGHDVTLIGRPALVEAVRDGGLLLEHNGERWHVAVFADTRPEAVAGAELVLFCVKSFDTEAAAAAIAPHIGADCSVWSLQNGIDNADRLAHILDRPAVPVAVYAALEAPAAGYVRHKGGGKMVIGPSPRSEEFAGLFAAAGIAARVTPDVVGTLWTKLAVNCALNALSALAALPYGRLVGREGVDVLLKGILAECRVVAEAYGVTLPPTLEDTVFGLGTSMAEQYSSTAQDLARGRRTEIDDLNGAILRRATARGLEAPLNQALWTLVKLREAGPPSSST</sequence>
<keyword evidence="6 10" id="KW-0521">NADP</keyword>
<dbReference type="PANTHER" id="PTHR43765:SF2">
    <property type="entry name" value="2-DEHYDROPANTOATE 2-REDUCTASE"/>
    <property type="match status" value="1"/>
</dbReference>
<comment type="caution">
    <text evidence="14">The sequence shown here is derived from an EMBL/GenBank/DDBJ whole genome shotgun (WGS) entry which is preliminary data.</text>
</comment>
<dbReference type="InterPro" id="IPR013332">
    <property type="entry name" value="KPR_N"/>
</dbReference>
<feature type="chain" id="PRO_5046082948" description="2-dehydropantoate 2-reductase" evidence="11">
    <location>
        <begin position="23"/>
        <end position="301"/>
    </location>
</feature>
<evidence type="ECO:0000256" key="5">
    <source>
        <dbReference type="ARBA" id="ARBA00022655"/>
    </source>
</evidence>
<dbReference type="Pfam" id="PF08546">
    <property type="entry name" value="ApbA_C"/>
    <property type="match status" value="1"/>
</dbReference>
<keyword evidence="5 10" id="KW-0566">Pantothenate biosynthesis</keyword>
<dbReference type="Gene3D" id="3.40.50.720">
    <property type="entry name" value="NAD(P)-binding Rossmann-like Domain"/>
    <property type="match status" value="1"/>
</dbReference>
<feature type="domain" description="Ketopantoate reductase C-terminal" evidence="13">
    <location>
        <begin position="171"/>
        <end position="292"/>
    </location>
</feature>
<organism evidence="14 15">
    <name type="scientific">Labrys neptuniae</name>
    <dbReference type="NCBI Taxonomy" id="376174"/>
    <lineage>
        <taxon>Bacteria</taxon>
        <taxon>Pseudomonadati</taxon>
        <taxon>Pseudomonadota</taxon>
        <taxon>Alphaproteobacteria</taxon>
        <taxon>Hyphomicrobiales</taxon>
        <taxon>Xanthobacteraceae</taxon>
        <taxon>Labrys</taxon>
    </lineage>
</organism>
<evidence type="ECO:0000256" key="4">
    <source>
        <dbReference type="ARBA" id="ARBA00019465"/>
    </source>
</evidence>
<keyword evidence="7 10" id="KW-0560">Oxidoreductase</keyword>
<evidence type="ECO:0000313" key="14">
    <source>
        <dbReference type="EMBL" id="MEW9309105.1"/>
    </source>
</evidence>
<protein>
    <recommendedName>
        <fullName evidence="4 10">2-dehydropantoate 2-reductase</fullName>
        <ecNumber evidence="3 10">1.1.1.169</ecNumber>
    </recommendedName>
    <alternativeName>
        <fullName evidence="8 10">Ketopantoate reductase</fullName>
    </alternativeName>
</protein>
<dbReference type="Proteomes" id="UP001555786">
    <property type="component" value="Unassembled WGS sequence"/>
</dbReference>
<dbReference type="Gene3D" id="1.10.1040.10">
    <property type="entry name" value="N-(1-d-carboxylethyl)-l-norvaline Dehydrogenase, domain 2"/>
    <property type="match status" value="1"/>
</dbReference>
<name>A0ABV3PTX8_9HYPH</name>
<dbReference type="RefSeq" id="WP_367625910.1">
    <property type="nucleotide sequence ID" value="NZ_JBFNQD010000012.1"/>
</dbReference>
<accession>A0ABV3PTX8</accession>
<evidence type="ECO:0000256" key="9">
    <source>
        <dbReference type="ARBA" id="ARBA00048793"/>
    </source>
</evidence>
<evidence type="ECO:0000259" key="13">
    <source>
        <dbReference type="Pfam" id="PF08546"/>
    </source>
</evidence>
<comment type="function">
    <text evidence="10">Catalyzes the NADPH-dependent reduction of ketopantoate into pantoic acid.</text>
</comment>
<evidence type="ECO:0000313" key="15">
    <source>
        <dbReference type="Proteomes" id="UP001555786"/>
    </source>
</evidence>
<reference evidence="14 15" key="1">
    <citation type="submission" date="2024-07" db="EMBL/GenBank/DDBJ databases">
        <title>Description of Labrys sedimenti sp. nov., isolated from a diclofenac-degrading enrichment culture.</title>
        <authorList>
            <person name="Tancsics A."/>
            <person name="Csepanyi A."/>
        </authorList>
    </citation>
    <scope>NUCLEOTIDE SEQUENCE [LARGE SCALE GENOMIC DNA]</scope>
    <source>
        <strain evidence="14 15">LMG 23578</strain>
    </source>
</reference>
<dbReference type="SUPFAM" id="SSF48179">
    <property type="entry name" value="6-phosphogluconate dehydrogenase C-terminal domain-like"/>
    <property type="match status" value="1"/>
</dbReference>
<dbReference type="EC" id="1.1.1.169" evidence="3 10"/>
<comment type="catalytic activity">
    <reaction evidence="9 10">
        <text>(R)-pantoate + NADP(+) = 2-dehydropantoate + NADPH + H(+)</text>
        <dbReference type="Rhea" id="RHEA:16233"/>
        <dbReference type="ChEBI" id="CHEBI:11561"/>
        <dbReference type="ChEBI" id="CHEBI:15378"/>
        <dbReference type="ChEBI" id="CHEBI:15980"/>
        <dbReference type="ChEBI" id="CHEBI:57783"/>
        <dbReference type="ChEBI" id="CHEBI:58349"/>
        <dbReference type="EC" id="1.1.1.169"/>
    </reaction>
</comment>
<dbReference type="InterPro" id="IPR036291">
    <property type="entry name" value="NAD(P)-bd_dom_sf"/>
</dbReference>
<gene>
    <name evidence="14" type="ORF">ABXS05_26380</name>
</gene>
<dbReference type="EMBL" id="JBFNQD010000012">
    <property type="protein sequence ID" value="MEW9309105.1"/>
    <property type="molecule type" value="Genomic_DNA"/>
</dbReference>